<feature type="compositionally biased region" description="Basic and acidic residues" evidence="1">
    <location>
        <begin position="451"/>
        <end position="461"/>
    </location>
</feature>
<dbReference type="Proteomes" id="UP000504638">
    <property type="component" value="Unplaced"/>
</dbReference>
<protein>
    <recommendedName>
        <fullName evidence="5">NTF2-like protein</fullName>
    </recommendedName>
</protein>
<evidence type="ECO:0000313" key="4">
    <source>
        <dbReference type="RefSeq" id="XP_033535335.1"/>
    </source>
</evidence>
<keyword evidence="3" id="KW-1185">Reference proteome</keyword>
<feature type="compositionally biased region" description="Basic and acidic residues" evidence="1">
    <location>
        <begin position="350"/>
        <end position="359"/>
    </location>
</feature>
<proteinExistence type="predicted"/>
<feature type="region of interest" description="Disordered" evidence="1">
    <location>
        <begin position="159"/>
        <end position="281"/>
    </location>
</feature>
<reference evidence="2 4" key="1">
    <citation type="submission" date="2020-01" db="EMBL/GenBank/DDBJ databases">
        <authorList>
            <consortium name="DOE Joint Genome Institute"/>
            <person name="Haridas S."/>
            <person name="Albert R."/>
            <person name="Binder M."/>
            <person name="Bloem J."/>
            <person name="Labutti K."/>
            <person name="Salamov A."/>
            <person name="Andreopoulos B."/>
            <person name="Baker S.E."/>
            <person name="Barry K."/>
            <person name="Bills G."/>
            <person name="Bluhm B.H."/>
            <person name="Cannon C."/>
            <person name="Castanera R."/>
            <person name="Culley D.E."/>
            <person name="Daum C."/>
            <person name="Ezra D."/>
            <person name="Gonzalez J.B."/>
            <person name="Henrissat B."/>
            <person name="Kuo A."/>
            <person name="Liang C."/>
            <person name="Lipzen A."/>
            <person name="Lutzoni F."/>
            <person name="Magnuson J."/>
            <person name="Mondo S."/>
            <person name="Nolan M."/>
            <person name="Ohm R."/>
            <person name="Pangilinan J."/>
            <person name="Park H.-J."/>
            <person name="Ramirez L."/>
            <person name="Alfaro M."/>
            <person name="Sun H."/>
            <person name="Tritt A."/>
            <person name="Yoshinaga Y."/>
            <person name="Zwiers L.-H."/>
            <person name="Turgeon B.G."/>
            <person name="Goodwin S.B."/>
            <person name="Spatafora J.W."/>
            <person name="Crous P.W."/>
            <person name="Grigoriev I.V."/>
        </authorList>
    </citation>
    <scope>NUCLEOTIDE SEQUENCE</scope>
    <source>
        <strain evidence="2 4">CBS 781.70</strain>
    </source>
</reference>
<accession>A0A6G1G6Q1</accession>
<feature type="compositionally biased region" description="Basic and acidic residues" evidence="1">
    <location>
        <begin position="376"/>
        <end position="386"/>
    </location>
</feature>
<feature type="compositionally biased region" description="Polar residues" evidence="1">
    <location>
        <begin position="440"/>
        <end position="450"/>
    </location>
</feature>
<sequence length="569" mass="61843">MSLSQLYKQFLASPNASFLADDASLCYVPTLVTINNATAVIKHYTSQAKQLSKKAEKFVSVVEGSNALSIDVETTIEFQTGGGAYLPGLDDNFLTEKVVVLPSIHIVHFDEQQKIRQIRKYWDQGSLLKSIEVIGARARNWPLRDGKDQVRLISTYAAALTGGPGPSAPPTASRRTTASRDSDHRPLKSRSHAGSTTSATNDPHATLSLFGPRSVDEDERSFGPGPTPRASARPPTRDLEAILGGSEDPPAQSSPGASVRSPSPHKRMGIAPKSGAGKNFQPTRLFEEEEAPIEKGIKTNAKKYNHFEFGEGEEVHVNQAERDAKHKAKHGSQWGFEDFATPQAPKTRVRPNEERHFGWSDDEEKSPVRRPIVHRARPDAETHFEFVDDGTPGAERRIIGGAKGRTANNGQGLYKDQILGDDSDTPVKNAGAGAKKGPLTSITTNPNNVARTKDFGAHWDMTDESPEVTHTGENVGPTARKNVSEDRKKVIKGLDATWEMTDQSPEPTRQIYKTGGDGMGGKKGGRSWGIGDESEGEAENVRAGERKGRGGRGRAAAPGEQSTKDFWEF</sequence>
<reference evidence="4" key="3">
    <citation type="submission" date="2025-04" db="UniProtKB">
        <authorList>
            <consortium name="RefSeq"/>
        </authorList>
    </citation>
    <scope>IDENTIFICATION</scope>
    <source>
        <strain evidence="4">CBS 781.70</strain>
    </source>
</reference>
<dbReference type="RefSeq" id="XP_033535335.1">
    <property type="nucleotide sequence ID" value="XM_033679155.1"/>
</dbReference>
<feature type="compositionally biased region" description="Polar residues" evidence="1">
    <location>
        <begin position="192"/>
        <end position="203"/>
    </location>
</feature>
<feature type="region of interest" description="Disordered" evidence="1">
    <location>
        <begin position="320"/>
        <end position="569"/>
    </location>
</feature>
<organism evidence="2">
    <name type="scientific">Eremomyces bilateralis CBS 781.70</name>
    <dbReference type="NCBI Taxonomy" id="1392243"/>
    <lineage>
        <taxon>Eukaryota</taxon>
        <taxon>Fungi</taxon>
        <taxon>Dikarya</taxon>
        <taxon>Ascomycota</taxon>
        <taxon>Pezizomycotina</taxon>
        <taxon>Dothideomycetes</taxon>
        <taxon>Dothideomycetes incertae sedis</taxon>
        <taxon>Eremomycetales</taxon>
        <taxon>Eremomycetaceae</taxon>
        <taxon>Eremomyces</taxon>
    </lineage>
</organism>
<reference evidence="4" key="2">
    <citation type="submission" date="2020-04" db="EMBL/GenBank/DDBJ databases">
        <authorList>
            <consortium name="NCBI Genome Project"/>
        </authorList>
    </citation>
    <scope>NUCLEOTIDE SEQUENCE</scope>
    <source>
        <strain evidence="4">CBS 781.70</strain>
    </source>
</reference>
<evidence type="ECO:0000313" key="3">
    <source>
        <dbReference type="Proteomes" id="UP000504638"/>
    </source>
</evidence>
<dbReference type="AlphaFoldDB" id="A0A6G1G6Q1"/>
<dbReference type="GeneID" id="54419725"/>
<feature type="compositionally biased region" description="Basic and acidic residues" evidence="1">
    <location>
        <begin position="539"/>
        <end position="548"/>
    </location>
</feature>
<dbReference type="EMBL" id="ML975154">
    <property type="protein sequence ID" value="KAF1813704.1"/>
    <property type="molecule type" value="Genomic_DNA"/>
</dbReference>
<evidence type="ECO:0008006" key="5">
    <source>
        <dbReference type="Google" id="ProtNLM"/>
    </source>
</evidence>
<evidence type="ECO:0000256" key="1">
    <source>
        <dbReference type="SAM" id="MobiDB-lite"/>
    </source>
</evidence>
<gene>
    <name evidence="2 4" type="ORF">P152DRAFT_457072</name>
</gene>
<dbReference type="OrthoDB" id="1162399at2759"/>
<name>A0A6G1G6Q1_9PEZI</name>
<feature type="compositionally biased region" description="Gly residues" evidence="1">
    <location>
        <begin position="515"/>
        <end position="528"/>
    </location>
</feature>
<evidence type="ECO:0000313" key="2">
    <source>
        <dbReference type="EMBL" id="KAF1813704.1"/>
    </source>
</evidence>